<organism evidence="3 4">
    <name type="scientific">Aspergillus turcosus</name>
    <dbReference type="NCBI Taxonomy" id="1245748"/>
    <lineage>
        <taxon>Eukaryota</taxon>
        <taxon>Fungi</taxon>
        <taxon>Dikarya</taxon>
        <taxon>Ascomycota</taxon>
        <taxon>Pezizomycotina</taxon>
        <taxon>Eurotiomycetes</taxon>
        <taxon>Eurotiomycetidae</taxon>
        <taxon>Eurotiales</taxon>
        <taxon>Aspergillaceae</taxon>
        <taxon>Aspergillus</taxon>
        <taxon>Aspergillus subgen. Fumigati</taxon>
    </lineage>
</organism>
<feature type="transmembrane region" description="Helical" evidence="1">
    <location>
        <begin position="20"/>
        <end position="41"/>
    </location>
</feature>
<feature type="transmembrane region" description="Helical" evidence="1">
    <location>
        <begin position="131"/>
        <end position="155"/>
    </location>
</feature>
<feature type="transmembrane region" description="Helical" evidence="1">
    <location>
        <begin position="247"/>
        <end position="266"/>
    </location>
</feature>
<dbReference type="AlphaFoldDB" id="A0A3R7LYX4"/>
<feature type="transmembrane region" description="Helical" evidence="1">
    <location>
        <begin position="208"/>
        <end position="227"/>
    </location>
</feature>
<dbReference type="PANTHER" id="PTHR38794">
    <property type="entry name" value="INTEGRAL MEMBRANE PROTEIN"/>
    <property type="match status" value="1"/>
</dbReference>
<feature type="transmembrane region" description="Helical" evidence="1">
    <location>
        <begin position="175"/>
        <end position="196"/>
    </location>
</feature>
<evidence type="ECO:0000259" key="2">
    <source>
        <dbReference type="Pfam" id="PF20684"/>
    </source>
</evidence>
<feature type="transmembrane region" description="Helical" evidence="1">
    <location>
        <begin position="53"/>
        <end position="74"/>
    </location>
</feature>
<name>A0A3R7LYX4_9EURO</name>
<dbReference type="EMBL" id="NIDN02000078">
    <property type="protein sequence ID" value="RLL97435.1"/>
    <property type="molecule type" value="Genomic_DNA"/>
</dbReference>
<dbReference type="Pfam" id="PF20684">
    <property type="entry name" value="Fung_rhodopsin"/>
    <property type="match status" value="1"/>
</dbReference>
<sequence length="353" mass="38768">MAGTLPPLFPISDEDHSGYVAVTVYTLLSLTVATVLVRLFTRWYIARVVYTDDILLAGATGLGILQSAFVQLAIDHGLGKKISVVSSKNLTSFDKYLYGTQILLLATVTCSKFSLALLFRSLTAQGNIFRLNQGLMVVIGLWASSSILALAFQCALPHPWDITGRCVNREALSDYIWTMNIITDAALVFLPCIVLQKVRITWSKRVRIMAMLATRLIVCVATGIQIHYVNIAISSPDRTWANINSTIWAQVMMNLSIITTAIPSLGRLMIELQPSRNAFAITERHGFSGDKYAISSVSGHFVRDNTINEGLGTRASIHGQRQAQTGDSESTEGLFRDAAEGNTITKTVYFEVK</sequence>
<reference evidence="3 4" key="1">
    <citation type="submission" date="2018-08" db="EMBL/GenBank/DDBJ databases">
        <title>Draft genome sequences of two Aspergillus turcosus clinical strains isolated from bronchoalveolar lavage fluid: one azole-susceptible and the other azole-resistant.</title>
        <authorList>
            <person name="Parent-Michaud M."/>
            <person name="Dufresne P.J."/>
            <person name="Fournier E."/>
            <person name="Martineau C."/>
            <person name="Moreira S."/>
            <person name="Perkins V."/>
            <person name="De Repentigny L."/>
            <person name="Dufresne S.F."/>
        </authorList>
    </citation>
    <scope>NUCLEOTIDE SEQUENCE [LARGE SCALE GENOMIC DNA]</scope>
    <source>
        <strain evidence="3">HMR AF 1038</strain>
    </source>
</reference>
<keyword evidence="1" id="KW-0812">Transmembrane</keyword>
<keyword evidence="4" id="KW-1185">Reference proteome</keyword>
<keyword evidence="1" id="KW-1133">Transmembrane helix</keyword>
<evidence type="ECO:0000313" key="3">
    <source>
        <dbReference type="EMBL" id="RLL97435.1"/>
    </source>
</evidence>
<dbReference type="InterPro" id="IPR049326">
    <property type="entry name" value="Rhodopsin_dom_fungi"/>
</dbReference>
<dbReference type="OrthoDB" id="3918601at2759"/>
<comment type="caution">
    <text evidence="3">The sequence shown here is derived from an EMBL/GenBank/DDBJ whole genome shotgun (WGS) entry which is preliminary data.</text>
</comment>
<evidence type="ECO:0000256" key="1">
    <source>
        <dbReference type="SAM" id="Phobius"/>
    </source>
</evidence>
<dbReference type="STRING" id="1245748.A0A3R7LYX4"/>
<evidence type="ECO:0000313" key="4">
    <source>
        <dbReference type="Proteomes" id="UP000215289"/>
    </source>
</evidence>
<accession>A0A3R7LYX4</accession>
<feature type="transmembrane region" description="Helical" evidence="1">
    <location>
        <begin position="96"/>
        <end position="119"/>
    </location>
</feature>
<protein>
    <recommendedName>
        <fullName evidence="2">Rhodopsin domain-containing protein</fullName>
    </recommendedName>
</protein>
<dbReference type="PANTHER" id="PTHR38794:SF3">
    <property type="entry name" value="INTEGRAL MEMBRANE PROTEIN"/>
    <property type="match status" value="1"/>
</dbReference>
<proteinExistence type="predicted"/>
<feature type="domain" description="Rhodopsin" evidence="2">
    <location>
        <begin position="37"/>
        <end position="269"/>
    </location>
</feature>
<keyword evidence="1" id="KW-0472">Membrane</keyword>
<dbReference type="Proteomes" id="UP000215289">
    <property type="component" value="Unassembled WGS sequence"/>
</dbReference>
<gene>
    <name evidence="3" type="ORF">CFD26_106347</name>
</gene>